<dbReference type="STRING" id="1122192.SAMN02745673_00088"/>
<proteinExistence type="inferred from homology"/>
<evidence type="ECO:0000313" key="11">
    <source>
        <dbReference type="Proteomes" id="UP000190637"/>
    </source>
</evidence>
<comment type="similarity">
    <text evidence="1">Belongs to the asparaginase 1 family.</text>
</comment>
<dbReference type="InterPro" id="IPR027475">
    <property type="entry name" value="Asparaginase/glutaminase_AS2"/>
</dbReference>
<dbReference type="PROSITE" id="PS00144">
    <property type="entry name" value="ASN_GLN_ASE_1"/>
    <property type="match status" value="1"/>
</dbReference>
<protein>
    <recommendedName>
        <fullName evidence="2">asparaginase</fullName>
        <ecNumber evidence="2">3.5.1.1</ecNumber>
    </recommendedName>
</protein>
<dbReference type="Pfam" id="PF00710">
    <property type="entry name" value="Asparaginase"/>
    <property type="match status" value="1"/>
</dbReference>
<feature type="domain" description="Asparaginase/glutaminase C-terminal" evidence="9">
    <location>
        <begin position="207"/>
        <end position="314"/>
    </location>
</feature>
<dbReference type="InterPro" id="IPR027473">
    <property type="entry name" value="L-asparaginase_C"/>
</dbReference>
<accession>A0A1T4JZV4</accession>
<evidence type="ECO:0000256" key="1">
    <source>
        <dbReference type="ARBA" id="ARBA00010518"/>
    </source>
</evidence>
<dbReference type="PROSITE" id="PS00917">
    <property type="entry name" value="ASN_GLN_ASE_2"/>
    <property type="match status" value="1"/>
</dbReference>
<gene>
    <name evidence="10" type="ORF">SAMN02745673_00088</name>
</gene>
<dbReference type="PIRSF" id="PIRSF500176">
    <property type="entry name" value="L_ASNase"/>
    <property type="match status" value="1"/>
</dbReference>
<dbReference type="Gene3D" id="3.40.50.40">
    <property type="match status" value="1"/>
</dbReference>
<evidence type="ECO:0000256" key="2">
    <source>
        <dbReference type="ARBA" id="ARBA00012920"/>
    </source>
</evidence>
<dbReference type="SMART" id="SM00870">
    <property type="entry name" value="Asparaginase"/>
    <property type="match status" value="1"/>
</dbReference>
<dbReference type="CDD" id="cd08964">
    <property type="entry name" value="L-asparaginase_II"/>
    <property type="match status" value="1"/>
</dbReference>
<evidence type="ECO:0000259" key="9">
    <source>
        <dbReference type="Pfam" id="PF17763"/>
    </source>
</evidence>
<dbReference type="PRINTS" id="PR00139">
    <property type="entry name" value="ASNGLNASE"/>
</dbReference>
<feature type="domain" description="L-asparaginase N-terminal" evidence="8">
    <location>
        <begin position="3"/>
        <end position="187"/>
    </location>
</feature>
<keyword evidence="3" id="KW-0378">Hydrolase</keyword>
<dbReference type="PANTHER" id="PTHR11707:SF28">
    <property type="entry name" value="60 KDA LYSOPHOSPHOLIPASE"/>
    <property type="match status" value="1"/>
</dbReference>
<dbReference type="InterPro" id="IPR037152">
    <property type="entry name" value="L-asparaginase_N_sf"/>
</dbReference>
<evidence type="ECO:0000259" key="8">
    <source>
        <dbReference type="Pfam" id="PF00710"/>
    </source>
</evidence>
<evidence type="ECO:0000256" key="7">
    <source>
        <dbReference type="PROSITE-ProRule" id="PRU10100"/>
    </source>
</evidence>
<dbReference type="InterPro" id="IPR036152">
    <property type="entry name" value="Asp/glu_Ase-like_sf"/>
</dbReference>
<dbReference type="GO" id="GO:0004067">
    <property type="term" value="F:asparaginase activity"/>
    <property type="evidence" value="ECO:0007669"/>
    <property type="project" value="UniProtKB-UniRule"/>
</dbReference>
<feature type="active site" evidence="6">
    <location>
        <position position="12"/>
    </location>
</feature>
<evidence type="ECO:0000256" key="5">
    <source>
        <dbReference type="PIRSR" id="PIRSR001220-1"/>
    </source>
</evidence>
<dbReference type="EC" id="3.5.1.1" evidence="2"/>
<dbReference type="PROSITE" id="PS51732">
    <property type="entry name" value="ASN_GLN_ASE_3"/>
    <property type="match status" value="1"/>
</dbReference>
<dbReference type="InterPro" id="IPR006034">
    <property type="entry name" value="Asparaginase/glutaminase-like"/>
</dbReference>
<organism evidence="10 11">
    <name type="scientific">Marinactinospora thermotolerans DSM 45154</name>
    <dbReference type="NCBI Taxonomy" id="1122192"/>
    <lineage>
        <taxon>Bacteria</taxon>
        <taxon>Bacillati</taxon>
        <taxon>Actinomycetota</taxon>
        <taxon>Actinomycetes</taxon>
        <taxon>Streptosporangiales</taxon>
        <taxon>Nocardiopsidaceae</taxon>
        <taxon>Marinactinospora</taxon>
    </lineage>
</organism>
<dbReference type="InterPro" id="IPR004550">
    <property type="entry name" value="AsnASE_II"/>
</dbReference>
<feature type="active site" description="O-isoaspartyl threonine intermediate" evidence="5">
    <location>
        <position position="12"/>
    </location>
</feature>
<dbReference type="OrthoDB" id="9788068at2"/>
<dbReference type="InterPro" id="IPR027474">
    <property type="entry name" value="L-asparaginase_N"/>
</dbReference>
<comment type="catalytic activity">
    <reaction evidence="4">
        <text>L-asparagine + H2O = L-aspartate + NH4(+)</text>
        <dbReference type="Rhea" id="RHEA:21016"/>
        <dbReference type="ChEBI" id="CHEBI:15377"/>
        <dbReference type="ChEBI" id="CHEBI:28938"/>
        <dbReference type="ChEBI" id="CHEBI:29991"/>
        <dbReference type="ChEBI" id="CHEBI:58048"/>
        <dbReference type="EC" id="3.5.1.1"/>
    </reaction>
</comment>
<dbReference type="GO" id="GO:0006528">
    <property type="term" value="P:asparagine metabolic process"/>
    <property type="evidence" value="ECO:0007669"/>
    <property type="project" value="InterPro"/>
</dbReference>
<feature type="active site" evidence="7">
    <location>
        <position position="87"/>
    </location>
</feature>
<dbReference type="Proteomes" id="UP000190637">
    <property type="component" value="Unassembled WGS sequence"/>
</dbReference>
<evidence type="ECO:0000313" key="10">
    <source>
        <dbReference type="EMBL" id="SJZ35756.1"/>
    </source>
</evidence>
<dbReference type="SUPFAM" id="SSF53774">
    <property type="entry name" value="Glutaminase/Asparaginase"/>
    <property type="match status" value="1"/>
</dbReference>
<dbReference type="Pfam" id="PF17763">
    <property type="entry name" value="Asparaginase_C"/>
    <property type="match status" value="1"/>
</dbReference>
<reference evidence="10 11" key="1">
    <citation type="submission" date="2017-02" db="EMBL/GenBank/DDBJ databases">
        <authorList>
            <person name="Peterson S.W."/>
        </authorList>
    </citation>
    <scope>NUCLEOTIDE SEQUENCE [LARGE SCALE GENOMIC DNA]</scope>
    <source>
        <strain evidence="10 11">DSM 45154</strain>
    </source>
</reference>
<keyword evidence="11" id="KW-1185">Reference proteome</keyword>
<dbReference type="RefSeq" id="WP_078759539.1">
    <property type="nucleotide sequence ID" value="NZ_FUWS01000001.1"/>
</dbReference>
<dbReference type="PANTHER" id="PTHR11707">
    <property type="entry name" value="L-ASPARAGINASE"/>
    <property type="match status" value="1"/>
</dbReference>
<evidence type="ECO:0000256" key="4">
    <source>
        <dbReference type="ARBA" id="ARBA00049366"/>
    </source>
</evidence>
<dbReference type="PIRSF" id="PIRSF001220">
    <property type="entry name" value="L-ASNase_gatD"/>
    <property type="match status" value="1"/>
</dbReference>
<evidence type="ECO:0000256" key="3">
    <source>
        <dbReference type="ARBA" id="ARBA00022801"/>
    </source>
</evidence>
<dbReference type="Gene3D" id="3.40.50.1170">
    <property type="entry name" value="L-asparaginase, N-terminal domain"/>
    <property type="match status" value="1"/>
</dbReference>
<name>A0A1T4JZV4_9ACTN</name>
<sequence>MGRIVLLATGGTIASRTSAQGRRVSVGAAELLRSALEVDGLGATVVETRDVSATAGFAVDVPGALALVRTVRAAVNEADGVVVTHGTDTLEEVAFLLALAHAGRAPVVVTGAQRPFDDPAPDGPRNLSAALRWAASPASAGSGVMIAFADAILPAIGVRKTHALALDAFSAPDRGPSGHVDEAGVRHHHFASPPGPLLTSDLVDLPRVEVVAQYLGCDGSQVGRAVQAGARGLVVAAFGAGNATPGTVRACLQALETGTPVIVAGRTGAGAVTGLYAGGGADLAEAGAIFAGDLSPWQARLLLAVALAPEPETPDVEAVAWRCRTWLRAAGAIAAED</sequence>
<dbReference type="AlphaFoldDB" id="A0A1T4JZV4"/>
<dbReference type="InterPro" id="IPR020827">
    <property type="entry name" value="Asparaginase/glutaminase_AS1"/>
</dbReference>
<dbReference type="EMBL" id="FUWS01000001">
    <property type="protein sequence ID" value="SJZ35756.1"/>
    <property type="molecule type" value="Genomic_DNA"/>
</dbReference>
<dbReference type="InterPro" id="IPR040919">
    <property type="entry name" value="Asparaginase_C"/>
</dbReference>
<dbReference type="SFLD" id="SFLDS00057">
    <property type="entry name" value="Glutaminase/Asparaginase"/>
    <property type="match status" value="1"/>
</dbReference>
<evidence type="ECO:0000256" key="6">
    <source>
        <dbReference type="PROSITE-ProRule" id="PRU10099"/>
    </source>
</evidence>